<dbReference type="Gene3D" id="3.90.25.10">
    <property type="entry name" value="UDP-galactose 4-epimerase, domain 1"/>
    <property type="match status" value="1"/>
</dbReference>
<accession>A0A7V5H4E7</accession>
<dbReference type="GO" id="GO:0019305">
    <property type="term" value="P:dTDP-rhamnose biosynthetic process"/>
    <property type="evidence" value="ECO:0007669"/>
    <property type="project" value="UniProtKB-UniPathway"/>
</dbReference>
<organism evidence="8">
    <name type="scientific">Caldithrix abyssi</name>
    <dbReference type="NCBI Taxonomy" id="187145"/>
    <lineage>
        <taxon>Bacteria</taxon>
        <taxon>Pseudomonadati</taxon>
        <taxon>Calditrichota</taxon>
        <taxon>Calditrichia</taxon>
        <taxon>Calditrichales</taxon>
        <taxon>Calditrichaceae</taxon>
        <taxon>Caldithrix</taxon>
    </lineage>
</organism>
<comment type="pathway">
    <text evidence="1 6">Carbohydrate biosynthesis; dTDP-L-rhamnose biosynthesis.</text>
</comment>
<dbReference type="Pfam" id="PF04321">
    <property type="entry name" value="RmlD_sub_bind"/>
    <property type="match status" value="1"/>
</dbReference>
<dbReference type="GO" id="GO:0005829">
    <property type="term" value="C:cytosol"/>
    <property type="evidence" value="ECO:0007669"/>
    <property type="project" value="TreeGrafter"/>
</dbReference>
<dbReference type="Proteomes" id="UP000886111">
    <property type="component" value="Unassembled WGS sequence"/>
</dbReference>
<dbReference type="UniPathway" id="UPA00124"/>
<dbReference type="InterPro" id="IPR005913">
    <property type="entry name" value="dTDP_dehydrorham_reduct"/>
</dbReference>
<evidence type="ECO:0000259" key="7">
    <source>
        <dbReference type="Pfam" id="PF04321"/>
    </source>
</evidence>
<dbReference type="NCBIfam" id="TIGR01214">
    <property type="entry name" value="rmlD"/>
    <property type="match status" value="1"/>
</dbReference>
<dbReference type="EC" id="1.1.1.133" evidence="3 6"/>
<protein>
    <recommendedName>
        <fullName evidence="4 6">dTDP-4-dehydrorhamnose reductase</fullName>
        <ecNumber evidence="3 6">1.1.1.133</ecNumber>
    </recommendedName>
</protein>
<evidence type="ECO:0000256" key="3">
    <source>
        <dbReference type="ARBA" id="ARBA00012929"/>
    </source>
</evidence>
<evidence type="ECO:0000256" key="4">
    <source>
        <dbReference type="ARBA" id="ARBA00017099"/>
    </source>
</evidence>
<dbReference type="EMBL" id="DRTD01000573">
    <property type="protein sequence ID" value="HHE55651.1"/>
    <property type="molecule type" value="Genomic_DNA"/>
</dbReference>
<evidence type="ECO:0000256" key="2">
    <source>
        <dbReference type="ARBA" id="ARBA00010944"/>
    </source>
</evidence>
<keyword evidence="6 8" id="KW-0560">Oxidoreductase</keyword>
<comment type="function">
    <text evidence="6">Catalyzes the reduction of dTDP-6-deoxy-L-lyxo-4-hexulose to yield dTDP-L-rhamnose.</text>
</comment>
<dbReference type="AlphaFoldDB" id="A0A7V5H4E7"/>
<dbReference type="SUPFAM" id="SSF51735">
    <property type="entry name" value="NAD(P)-binding Rossmann-fold domains"/>
    <property type="match status" value="1"/>
</dbReference>
<gene>
    <name evidence="8" type="primary">rfbD</name>
    <name evidence="8" type="ORF">ENL21_07705</name>
</gene>
<dbReference type="CDD" id="cd05254">
    <property type="entry name" value="dTDP_HR_like_SDR_e"/>
    <property type="match status" value="1"/>
</dbReference>
<evidence type="ECO:0000256" key="1">
    <source>
        <dbReference type="ARBA" id="ARBA00004781"/>
    </source>
</evidence>
<evidence type="ECO:0000256" key="6">
    <source>
        <dbReference type="RuleBase" id="RU364082"/>
    </source>
</evidence>
<reference evidence="8" key="1">
    <citation type="journal article" date="2020" name="mSystems">
        <title>Genome- and Community-Level Interaction Insights into Carbon Utilization and Element Cycling Functions of Hydrothermarchaeota in Hydrothermal Sediment.</title>
        <authorList>
            <person name="Zhou Z."/>
            <person name="Liu Y."/>
            <person name="Xu W."/>
            <person name="Pan J."/>
            <person name="Luo Z.H."/>
            <person name="Li M."/>
        </authorList>
    </citation>
    <scope>NUCLEOTIDE SEQUENCE [LARGE SCALE GENOMIC DNA]</scope>
    <source>
        <strain evidence="8">HyVt-76</strain>
    </source>
</reference>
<dbReference type="InterPro" id="IPR036291">
    <property type="entry name" value="NAD(P)-bd_dom_sf"/>
</dbReference>
<dbReference type="PANTHER" id="PTHR10491:SF4">
    <property type="entry name" value="METHIONINE ADENOSYLTRANSFERASE 2 SUBUNIT BETA"/>
    <property type="match status" value="1"/>
</dbReference>
<sequence>MTSLVVVGANGLLGQNIIKKLKNRFEIYAASFEDEAYFPLEYVKSYTQLDITNRSKVVDFLQKVKPEVIINTAAFTKVDACEEVPDQCWVVNVRGVEYLVDASSSFKPVFVHVSTDYVFDGEAGPYSEEDTPNPRGNYARSKLAGEHVVENSNLEYIIARTQVLFGVGNKVRHNFVTWVIEQLTNNKKIRIVDDQIGTPTYAPDFVEAIERLLQKEAYGLFHVSGPDIISRYDFALKIAEVFDLDASLIERIKTKDLNQKAPRPMNSAFKIYKLINYTGWEPNSLTDALKLMKKELALSDG</sequence>
<evidence type="ECO:0000256" key="5">
    <source>
        <dbReference type="ARBA" id="ARBA00048200"/>
    </source>
</evidence>
<name>A0A7V5H4E7_CALAY</name>
<dbReference type="GO" id="GO:0008831">
    <property type="term" value="F:dTDP-4-dehydrorhamnose reductase activity"/>
    <property type="evidence" value="ECO:0007669"/>
    <property type="project" value="UniProtKB-EC"/>
</dbReference>
<comment type="similarity">
    <text evidence="2 6">Belongs to the dTDP-4-dehydrorhamnose reductase family.</text>
</comment>
<comment type="caution">
    <text evidence="8">The sequence shown here is derived from an EMBL/GenBank/DDBJ whole genome shotgun (WGS) entry which is preliminary data.</text>
</comment>
<proteinExistence type="inferred from homology"/>
<comment type="catalytic activity">
    <reaction evidence="5">
        <text>dTDP-beta-L-rhamnose + NADP(+) = dTDP-4-dehydro-beta-L-rhamnose + NADPH + H(+)</text>
        <dbReference type="Rhea" id="RHEA:21796"/>
        <dbReference type="ChEBI" id="CHEBI:15378"/>
        <dbReference type="ChEBI" id="CHEBI:57510"/>
        <dbReference type="ChEBI" id="CHEBI:57783"/>
        <dbReference type="ChEBI" id="CHEBI:58349"/>
        <dbReference type="ChEBI" id="CHEBI:62830"/>
        <dbReference type="EC" id="1.1.1.133"/>
    </reaction>
</comment>
<keyword evidence="6" id="KW-0521">NADP</keyword>
<dbReference type="InterPro" id="IPR029903">
    <property type="entry name" value="RmlD-like-bd"/>
</dbReference>
<dbReference type="Gene3D" id="3.40.50.720">
    <property type="entry name" value="NAD(P)-binding Rossmann-like Domain"/>
    <property type="match status" value="1"/>
</dbReference>
<feature type="domain" description="RmlD-like substrate binding" evidence="7">
    <location>
        <begin position="4"/>
        <end position="296"/>
    </location>
</feature>
<evidence type="ECO:0000313" key="8">
    <source>
        <dbReference type="EMBL" id="HHE55651.1"/>
    </source>
</evidence>
<dbReference type="PANTHER" id="PTHR10491">
    <property type="entry name" value="DTDP-4-DEHYDRORHAMNOSE REDUCTASE"/>
    <property type="match status" value="1"/>
</dbReference>